<dbReference type="GO" id="GO:0005248">
    <property type="term" value="F:voltage-gated sodium channel activity"/>
    <property type="evidence" value="ECO:0007669"/>
    <property type="project" value="TreeGrafter"/>
</dbReference>
<feature type="transmembrane region" description="Helical" evidence="7">
    <location>
        <begin position="52"/>
        <end position="70"/>
    </location>
</feature>
<evidence type="ECO:0000256" key="4">
    <source>
        <dbReference type="ARBA" id="ARBA00023136"/>
    </source>
</evidence>
<name>A0A7S0FB68_9DINO</name>
<dbReference type="PANTHER" id="PTHR10037">
    <property type="entry name" value="VOLTAGE-GATED CATION CHANNEL CALCIUM AND SODIUM"/>
    <property type="match status" value="1"/>
</dbReference>
<evidence type="ECO:0000256" key="6">
    <source>
        <dbReference type="SAM" id="MobiDB-lite"/>
    </source>
</evidence>
<keyword evidence="2 7" id="KW-0812">Transmembrane</keyword>
<accession>A0A7S0FB68</accession>
<feature type="coiled-coil region" evidence="5">
    <location>
        <begin position="505"/>
        <end position="553"/>
    </location>
</feature>
<feature type="region of interest" description="Disordered" evidence="6">
    <location>
        <begin position="631"/>
        <end position="660"/>
    </location>
</feature>
<evidence type="ECO:0000256" key="2">
    <source>
        <dbReference type="ARBA" id="ARBA00022692"/>
    </source>
</evidence>
<feature type="region of interest" description="Disordered" evidence="6">
    <location>
        <begin position="696"/>
        <end position="739"/>
    </location>
</feature>
<feature type="compositionally biased region" description="Basic and acidic residues" evidence="6">
    <location>
        <begin position="697"/>
        <end position="709"/>
    </location>
</feature>
<dbReference type="AlphaFoldDB" id="A0A7S0FB68"/>
<evidence type="ECO:0000256" key="1">
    <source>
        <dbReference type="ARBA" id="ARBA00004141"/>
    </source>
</evidence>
<evidence type="ECO:0000256" key="3">
    <source>
        <dbReference type="ARBA" id="ARBA00022989"/>
    </source>
</evidence>
<evidence type="ECO:0000256" key="5">
    <source>
        <dbReference type="SAM" id="Coils"/>
    </source>
</evidence>
<protein>
    <recommendedName>
        <fullName evidence="8">Ion transport domain-containing protein</fullName>
    </recommendedName>
</protein>
<comment type="subcellular location">
    <subcellularLocation>
        <location evidence="1">Membrane</location>
        <topology evidence="1">Multi-pass membrane protein</topology>
    </subcellularLocation>
</comment>
<dbReference type="InterPro" id="IPR005821">
    <property type="entry name" value="Ion_trans_dom"/>
</dbReference>
<feature type="transmembrane region" description="Helical" evidence="7">
    <location>
        <begin position="145"/>
        <end position="161"/>
    </location>
</feature>
<gene>
    <name evidence="9" type="ORF">PBAH0796_LOCUS4686</name>
</gene>
<dbReference type="InterPro" id="IPR043203">
    <property type="entry name" value="VGCC_Ca_Na"/>
</dbReference>
<dbReference type="SUPFAM" id="SSF81324">
    <property type="entry name" value="Voltage-gated potassium channels"/>
    <property type="match status" value="1"/>
</dbReference>
<organism evidence="9">
    <name type="scientific">Pyrodinium bahamense</name>
    <dbReference type="NCBI Taxonomy" id="73915"/>
    <lineage>
        <taxon>Eukaryota</taxon>
        <taxon>Sar</taxon>
        <taxon>Alveolata</taxon>
        <taxon>Dinophyceae</taxon>
        <taxon>Gonyaulacales</taxon>
        <taxon>Pyrocystaceae</taxon>
        <taxon>Pyrodinium</taxon>
    </lineage>
</organism>
<dbReference type="GO" id="GO:0001518">
    <property type="term" value="C:voltage-gated sodium channel complex"/>
    <property type="evidence" value="ECO:0007669"/>
    <property type="project" value="TreeGrafter"/>
</dbReference>
<dbReference type="PANTHER" id="PTHR10037:SF62">
    <property type="entry name" value="SODIUM CHANNEL PROTEIN 60E"/>
    <property type="match status" value="1"/>
</dbReference>
<feature type="transmembrane region" description="Helical" evidence="7">
    <location>
        <begin position="182"/>
        <end position="202"/>
    </location>
</feature>
<dbReference type="Pfam" id="PF00520">
    <property type="entry name" value="Ion_trans"/>
    <property type="match status" value="1"/>
</dbReference>
<evidence type="ECO:0000313" key="9">
    <source>
        <dbReference type="EMBL" id="CAD8348947.1"/>
    </source>
</evidence>
<feature type="compositionally biased region" description="Polar residues" evidence="6">
    <location>
        <begin position="711"/>
        <end position="731"/>
    </location>
</feature>
<dbReference type="EMBL" id="HBEG01007934">
    <property type="protein sequence ID" value="CAD8348947.1"/>
    <property type="molecule type" value="Transcribed_RNA"/>
</dbReference>
<evidence type="ECO:0000259" key="8">
    <source>
        <dbReference type="Pfam" id="PF00520"/>
    </source>
</evidence>
<feature type="transmembrane region" description="Helical" evidence="7">
    <location>
        <begin position="327"/>
        <end position="351"/>
    </location>
</feature>
<dbReference type="InterPro" id="IPR027359">
    <property type="entry name" value="Volt_channel_dom_sf"/>
</dbReference>
<feature type="transmembrane region" description="Helical" evidence="7">
    <location>
        <begin position="240"/>
        <end position="270"/>
    </location>
</feature>
<keyword evidence="5" id="KW-0175">Coiled coil</keyword>
<reference evidence="9" key="1">
    <citation type="submission" date="2021-01" db="EMBL/GenBank/DDBJ databases">
        <authorList>
            <person name="Corre E."/>
            <person name="Pelletier E."/>
            <person name="Niang G."/>
            <person name="Scheremetjew M."/>
            <person name="Finn R."/>
            <person name="Kale V."/>
            <person name="Holt S."/>
            <person name="Cochrane G."/>
            <person name="Meng A."/>
            <person name="Brown T."/>
            <person name="Cohen L."/>
        </authorList>
    </citation>
    <scope>NUCLEOTIDE SEQUENCE</scope>
    <source>
        <strain evidence="9">Pbaha01</strain>
    </source>
</reference>
<keyword evidence="4 7" id="KW-0472">Membrane</keyword>
<proteinExistence type="predicted"/>
<sequence length="739" mass="80810">MQALFRFERQSRNNGRRHANDFYQPLDTGNGSLPWEDNRARRCRPCNTQGRAFNVVVAAVICINAVFIGIETDTGLLGFEVPRWTGLATDMSMMGVNAAGESATKAEVQEGIDADDRLKAMLQDSLNHTFNKYINLQRSYPARKAGAYTVCEYFFVLFYMLELCLRCCDLGCTSYCRDGWKGLDITVVVSGVLDLGLPLLFGPNPSSVSLWLLSLLRVMRVLRILRLFRVCHELKVLGGAYARAFSAVMWVGVLILVLDYAVAVILTLLVGQQAYRWEEKADEIESWFGSIGRSMQTLFTIMTLSGWDHIAQVLAEVIPGVIVMPSMVLYIMLCCFTMASLVMGVISDSFLGARREDEKRHAQHMEKQRFAFVTPLLKTLSTYDESKSGYLTREKFKMALEVHPALLDQLKALDIGAGIDELLELFDRLSSDSAHEPRVAATEQTGRVAIDSLVEAIPLLAGSAKASGVFDLKHLLRAVRREASERATEARQLGREQREEQASIARKTTEEVAEARWEVVAVKEELATARQELATLQAEIAGLKWQREQERCERCDAFAAVHGKLDVLAKQLAEQATVPAKIDALAAQVSTQSAVNHKVDGLAAQLAAHFAAQFAAQLATVASKPGVHDYPTKHTEPETTPCPGTCQLQGSGSASAEGLLQPGSLQPVVTAQPCAGLEAAGPSGSAGANATVFQAMKLEEPESTLRAEPESTVNAEPESTNRGQQASSSSCEVDGVLFK</sequence>
<dbReference type="Gene3D" id="1.10.287.70">
    <property type="match status" value="1"/>
</dbReference>
<dbReference type="Gene3D" id="1.20.120.350">
    <property type="entry name" value="Voltage-gated potassium channels. Chain C"/>
    <property type="match status" value="1"/>
</dbReference>
<keyword evidence="3 7" id="KW-1133">Transmembrane helix</keyword>
<evidence type="ECO:0000256" key="7">
    <source>
        <dbReference type="SAM" id="Phobius"/>
    </source>
</evidence>
<feature type="domain" description="Ion transport" evidence="8">
    <location>
        <begin position="146"/>
        <end position="354"/>
    </location>
</feature>